<protein>
    <submittedName>
        <fullName evidence="1">Uncharacterized protein</fullName>
    </submittedName>
</protein>
<dbReference type="AlphaFoldDB" id="X1C7W7"/>
<evidence type="ECO:0000313" key="1">
    <source>
        <dbReference type="EMBL" id="GAH03457.1"/>
    </source>
</evidence>
<proteinExistence type="predicted"/>
<reference evidence="1" key="1">
    <citation type="journal article" date="2014" name="Front. Microbiol.">
        <title>High frequency of phylogenetically diverse reductive dehalogenase-homologous genes in deep subseafloor sedimentary metagenomes.</title>
        <authorList>
            <person name="Kawai M."/>
            <person name="Futagami T."/>
            <person name="Toyoda A."/>
            <person name="Takaki Y."/>
            <person name="Nishi S."/>
            <person name="Hori S."/>
            <person name="Arai W."/>
            <person name="Tsubouchi T."/>
            <person name="Morono Y."/>
            <person name="Uchiyama I."/>
            <person name="Ito T."/>
            <person name="Fujiyama A."/>
            <person name="Inagaki F."/>
            <person name="Takami H."/>
        </authorList>
    </citation>
    <scope>NUCLEOTIDE SEQUENCE</scope>
    <source>
        <strain evidence="1">Expedition CK06-06</strain>
    </source>
</reference>
<dbReference type="EMBL" id="BART01023028">
    <property type="protein sequence ID" value="GAH03457.1"/>
    <property type="molecule type" value="Genomic_DNA"/>
</dbReference>
<accession>X1C7W7</accession>
<sequence length="77" mass="9153">MEEIQIDKNLKNFQYSLTPLKKEMRKTLSIALMCLKLLECGRMSELEKERFEYHLDRLIQINEGALKIVKKIKGKIK</sequence>
<organism evidence="1">
    <name type="scientific">marine sediment metagenome</name>
    <dbReference type="NCBI Taxonomy" id="412755"/>
    <lineage>
        <taxon>unclassified sequences</taxon>
        <taxon>metagenomes</taxon>
        <taxon>ecological metagenomes</taxon>
    </lineage>
</organism>
<name>X1C7W7_9ZZZZ</name>
<gene>
    <name evidence="1" type="ORF">S01H4_42014</name>
</gene>
<comment type="caution">
    <text evidence="1">The sequence shown here is derived from an EMBL/GenBank/DDBJ whole genome shotgun (WGS) entry which is preliminary data.</text>
</comment>